<evidence type="ECO:0000256" key="1">
    <source>
        <dbReference type="ARBA" id="ARBA00022450"/>
    </source>
</evidence>
<dbReference type="InterPro" id="IPR036736">
    <property type="entry name" value="ACP-like_sf"/>
</dbReference>
<proteinExistence type="predicted"/>
<feature type="region of interest" description="Disordered" evidence="4">
    <location>
        <begin position="418"/>
        <end position="439"/>
    </location>
</feature>
<dbReference type="InterPro" id="IPR032821">
    <property type="entry name" value="PKS_assoc"/>
</dbReference>
<dbReference type="SMART" id="SM00825">
    <property type="entry name" value="PKS_KS"/>
    <property type="match status" value="1"/>
</dbReference>
<dbReference type="Proteomes" id="UP000240542">
    <property type="component" value="Unassembled WGS sequence"/>
</dbReference>
<evidence type="ECO:0000256" key="4">
    <source>
        <dbReference type="SAM" id="MobiDB-lite"/>
    </source>
</evidence>
<dbReference type="PANTHER" id="PTHR43775">
    <property type="entry name" value="FATTY ACID SYNTHASE"/>
    <property type="match status" value="1"/>
</dbReference>
<dbReference type="Pfam" id="PF00698">
    <property type="entry name" value="Acyl_transf_1"/>
    <property type="match status" value="1"/>
</dbReference>
<dbReference type="InterPro" id="IPR016035">
    <property type="entry name" value="Acyl_Trfase/lysoPLipase"/>
</dbReference>
<dbReference type="InterPro" id="IPR014031">
    <property type="entry name" value="Ketoacyl_synth_C"/>
</dbReference>
<reference evidence="6 7" key="1">
    <citation type="submission" date="2018-03" db="EMBL/GenBank/DDBJ databases">
        <title>Genomic Encyclopedia of Archaeal and Bacterial Type Strains, Phase II (KMG-II): from individual species to whole genera.</title>
        <authorList>
            <person name="Goeker M."/>
        </authorList>
    </citation>
    <scope>NUCLEOTIDE SEQUENCE [LARGE SCALE GENOMIC DNA]</scope>
    <source>
        <strain evidence="6 7">DSM 45312</strain>
    </source>
</reference>
<keyword evidence="3 6" id="KW-0808">Transferase</keyword>
<evidence type="ECO:0000313" key="6">
    <source>
        <dbReference type="EMBL" id="PSK96208.1"/>
    </source>
</evidence>
<dbReference type="InterPro" id="IPR050091">
    <property type="entry name" value="PKS_NRPS_Biosynth_Enz"/>
</dbReference>
<dbReference type="Gene3D" id="3.40.47.10">
    <property type="match status" value="1"/>
</dbReference>
<dbReference type="Gene3D" id="1.10.1200.10">
    <property type="entry name" value="ACP-like"/>
    <property type="match status" value="1"/>
</dbReference>
<dbReference type="GO" id="GO:0006633">
    <property type="term" value="P:fatty acid biosynthetic process"/>
    <property type="evidence" value="ECO:0007669"/>
    <property type="project" value="TreeGrafter"/>
</dbReference>
<sequence length="979" mass="101572">MTPDPRTAAITGIGCRLPGGVRGPAAFWDLLLEGRDAVAPIPAPRWEQMRTLLAEEDRTEAPWRAGVIDIDAFDHGFFKISAEEAAELDPQQRLGLEVAVEALDDAGIPLSTVAGSRTGIYAGCAAMDHAMLRFAPGQRPGMLAAGGVGLSMLAARTAHHLDTRGPALTIDAACSSSLVAAHYARRDLEAGDVDTAVVIGANLIRNPLISRAFTEGGVLSPQGRCAPFDAAADGYVRSEAVVALILRRHHDTTPGSDRVYALLAASAVNSDGKSRGGVFAPNPDTQAALLTEVYAQAGIQTDRIGYVEAHGTGTKAGDRTEAEALAAAFDRDPADPLRIGSVKSNLGHTEGAAGLAGLIKAALIAHHGEIPPTLHHTAIRPALKDLALTVPTRTTPLPGSADGTALVGVSSFGFGGTNAHAALTQPPAPPSPTGEEEGGPAVLALSTHAPHLLAGTAADTARHLGDTADLHAAAALSATGRDHGPHRAAVITATPAQARDALHALASDRPHPTVVGPHHPRPEARVVFVFPGQAAHDPSTGTALAERFPVFRDTVAHVQEAMARYPGHVPWRPGATPAGVAALQQAAFTVQVGLAALWRSHGVHPDLVVGHSLGEIAAAHTAGALTLEDAALLVCARSRHLAAVAEHGGLLATGLTRPRAEGLRARVGGRVVIAAANAPHQTVLSGPEVDLDHLQADLEAERVFARRVVGAPPAHSPLLETRLGAFAAEIGAITPTPGQVAMVSTVTGHLVDGTTLDAAYWIRQLRAPVEAHTAVRTAAREQSLFLEVGTRPVLAGAITDTLAHHRLPGTITALSGDDEYTGFLAAAAELFTRGHTPAWPVAARRRPAFLPPRRWNHHPPVTANTESASSALTAALSTAPPAQRRAILADTVHAAVAPLLARPPALDERDTPLDDLGLDSRDHLVLRARLAGLHPALHHLDAAAIAHAPTIQGIADALLPLLPATDPTPDRRRADHAEP</sequence>
<feature type="domain" description="Ketosynthase family 3 (KS3)" evidence="5">
    <location>
        <begin position="5"/>
        <end position="425"/>
    </location>
</feature>
<keyword evidence="7" id="KW-1185">Reference proteome</keyword>
<dbReference type="SUPFAM" id="SSF52151">
    <property type="entry name" value="FabD/lysophospholipase-like"/>
    <property type="match status" value="1"/>
</dbReference>
<dbReference type="SUPFAM" id="SSF53901">
    <property type="entry name" value="Thiolase-like"/>
    <property type="match status" value="1"/>
</dbReference>
<dbReference type="AlphaFoldDB" id="A0A2P8DG78"/>
<dbReference type="Pfam" id="PF16197">
    <property type="entry name" value="KAsynt_C_assoc"/>
    <property type="match status" value="1"/>
</dbReference>
<dbReference type="SUPFAM" id="SSF55048">
    <property type="entry name" value="Probable ACP-binding domain of malonyl-CoA ACP transacylase"/>
    <property type="match status" value="1"/>
</dbReference>
<dbReference type="RefSeq" id="WP_146165589.1">
    <property type="nucleotide sequence ID" value="NZ_PYGA01000012.1"/>
</dbReference>
<gene>
    <name evidence="6" type="ORF">CLV63_11290</name>
</gene>
<evidence type="ECO:0000259" key="5">
    <source>
        <dbReference type="PROSITE" id="PS52004"/>
    </source>
</evidence>
<organism evidence="6 7">
    <name type="scientific">Murinocardiopsis flavida</name>
    <dbReference type="NCBI Taxonomy" id="645275"/>
    <lineage>
        <taxon>Bacteria</taxon>
        <taxon>Bacillati</taxon>
        <taxon>Actinomycetota</taxon>
        <taxon>Actinomycetes</taxon>
        <taxon>Streptosporangiales</taxon>
        <taxon>Nocardiopsidaceae</taxon>
        <taxon>Murinocardiopsis</taxon>
    </lineage>
</organism>
<dbReference type="SUPFAM" id="SSF47336">
    <property type="entry name" value="ACP-like"/>
    <property type="match status" value="1"/>
</dbReference>
<evidence type="ECO:0000313" key="7">
    <source>
        <dbReference type="Proteomes" id="UP000240542"/>
    </source>
</evidence>
<dbReference type="PROSITE" id="PS52004">
    <property type="entry name" value="KS3_2"/>
    <property type="match status" value="1"/>
</dbReference>
<comment type="caution">
    <text evidence="6">The sequence shown here is derived from an EMBL/GenBank/DDBJ whole genome shotgun (WGS) entry which is preliminary data.</text>
</comment>
<dbReference type="Gene3D" id="3.30.70.3290">
    <property type="match status" value="1"/>
</dbReference>
<dbReference type="Gene3D" id="3.40.366.10">
    <property type="entry name" value="Malonyl-Coenzyme A Acyl Carrier Protein, domain 2"/>
    <property type="match status" value="1"/>
</dbReference>
<dbReference type="InterPro" id="IPR001227">
    <property type="entry name" value="Ac_transferase_dom_sf"/>
</dbReference>
<dbReference type="InterPro" id="IPR014043">
    <property type="entry name" value="Acyl_transferase_dom"/>
</dbReference>
<protein>
    <submittedName>
        <fullName evidence="6">Acyl transferase domain-containing protein</fullName>
    </submittedName>
</protein>
<keyword evidence="2" id="KW-0597">Phosphoprotein</keyword>
<dbReference type="OrthoDB" id="4537517at2"/>
<dbReference type="Pfam" id="PF02801">
    <property type="entry name" value="Ketoacyl-synt_C"/>
    <property type="match status" value="1"/>
</dbReference>
<evidence type="ECO:0000256" key="3">
    <source>
        <dbReference type="ARBA" id="ARBA00022679"/>
    </source>
</evidence>
<dbReference type="Pfam" id="PF00109">
    <property type="entry name" value="ketoacyl-synt"/>
    <property type="match status" value="1"/>
</dbReference>
<dbReference type="PANTHER" id="PTHR43775:SF37">
    <property type="entry name" value="SI:DKEY-61P9.11"/>
    <property type="match status" value="1"/>
</dbReference>
<keyword evidence="1" id="KW-0596">Phosphopantetheine</keyword>
<name>A0A2P8DG78_9ACTN</name>
<dbReference type="GO" id="GO:0004312">
    <property type="term" value="F:fatty acid synthase activity"/>
    <property type="evidence" value="ECO:0007669"/>
    <property type="project" value="TreeGrafter"/>
</dbReference>
<evidence type="ECO:0000256" key="2">
    <source>
        <dbReference type="ARBA" id="ARBA00022553"/>
    </source>
</evidence>
<dbReference type="InterPro" id="IPR016039">
    <property type="entry name" value="Thiolase-like"/>
</dbReference>
<dbReference type="SMART" id="SM00827">
    <property type="entry name" value="PKS_AT"/>
    <property type="match status" value="1"/>
</dbReference>
<dbReference type="InterPro" id="IPR016036">
    <property type="entry name" value="Malonyl_transacylase_ACP-bd"/>
</dbReference>
<dbReference type="InterPro" id="IPR014030">
    <property type="entry name" value="Ketoacyl_synth_N"/>
</dbReference>
<dbReference type="InterPro" id="IPR020841">
    <property type="entry name" value="PKS_Beta-ketoAc_synthase_dom"/>
</dbReference>
<dbReference type="EMBL" id="PYGA01000012">
    <property type="protein sequence ID" value="PSK96208.1"/>
    <property type="molecule type" value="Genomic_DNA"/>
</dbReference>
<accession>A0A2P8DG78</accession>
<dbReference type="CDD" id="cd00833">
    <property type="entry name" value="PKS"/>
    <property type="match status" value="1"/>
</dbReference>